<evidence type="ECO:0000313" key="3">
    <source>
        <dbReference type="Proteomes" id="UP001595556"/>
    </source>
</evidence>
<evidence type="ECO:0000256" key="1">
    <source>
        <dbReference type="SAM" id="MobiDB-lite"/>
    </source>
</evidence>
<reference evidence="3" key="1">
    <citation type="journal article" date="2019" name="Int. J. Syst. Evol. Microbiol.">
        <title>The Global Catalogue of Microorganisms (GCM) 10K type strain sequencing project: providing services to taxonomists for standard genome sequencing and annotation.</title>
        <authorList>
            <consortium name="The Broad Institute Genomics Platform"/>
            <consortium name="The Broad Institute Genome Sequencing Center for Infectious Disease"/>
            <person name="Wu L."/>
            <person name="Ma J."/>
        </authorList>
    </citation>
    <scope>NUCLEOTIDE SEQUENCE [LARGE SCALE GENOMIC DNA]</scope>
    <source>
        <strain evidence="3">KCTC 52168</strain>
    </source>
</reference>
<feature type="region of interest" description="Disordered" evidence="1">
    <location>
        <begin position="51"/>
        <end position="75"/>
    </location>
</feature>
<name>A0ABV7HC22_9BURK</name>
<organism evidence="2 3">
    <name type="scientific">Piscinibacterium candidicorallinum</name>
    <dbReference type="NCBI Taxonomy" id="1793872"/>
    <lineage>
        <taxon>Bacteria</taxon>
        <taxon>Pseudomonadati</taxon>
        <taxon>Pseudomonadota</taxon>
        <taxon>Betaproteobacteria</taxon>
        <taxon>Burkholderiales</taxon>
        <taxon>Piscinibacterium</taxon>
    </lineage>
</organism>
<gene>
    <name evidence="2" type="ORF">ACFOEN_16890</name>
</gene>
<dbReference type="Proteomes" id="UP001595556">
    <property type="component" value="Unassembled WGS sequence"/>
</dbReference>
<evidence type="ECO:0000313" key="2">
    <source>
        <dbReference type="EMBL" id="MFC3149302.1"/>
    </source>
</evidence>
<evidence type="ECO:0008006" key="4">
    <source>
        <dbReference type="Google" id="ProtNLM"/>
    </source>
</evidence>
<keyword evidence="3" id="KW-1185">Reference proteome</keyword>
<sequence>MSASPSRDYRIHVASVNALEAEVIDGRLDLGVLQHEHALWIGPPFMRRAKPDGAAALQPPIPDHGQAAITTEEVD</sequence>
<comment type="caution">
    <text evidence="2">The sequence shown here is derived from an EMBL/GenBank/DDBJ whole genome shotgun (WGS) entry which is preliminary data.</text>
</comment>
<accession>A0ABV7HC22</accession>
<protein>
    <recommendedName>
        <fullName evidence="4">LysR substrate binding domain-containing protein</fullName>
    </recommendedName>
</protein>
<dbReference type="EMBL" id="JBHRTI010000010">
    <property type="protein sequence ID" value="MFC3149302.1"/>
    <property type="molecule type" value="Genomic_DNA"/>
</dbReference>
<proteinExistence type="predicted"/>
<dbReference type="RefSeq" id="WP_377305949.1">
    <property type="nucleotide sequence ID" value="NZ_CP180191.1"/>
</dbReference>